<dbReference type="OrthoDB" id="1939700at2759"/>
<feature type="region of interest" description="Disordered" evidence="1">
    <location>
        <begin position="393"/>
        <end position="428"/>
    </location>
</feature>
<name>A0A834LUP0_RHOSS</name>
<protein>
    <recommendedName>
        <fullName evidence="6">DUF4378 domain-containing protein</fullName>
    </recommendedName>
</protein>
<dbReference type="Proteomes" id="UP000626092">
    <property type="component" value="Unassembled WGS sequence"/>
</dbReference>
<feature type="domain" description="DUF3741" evidence="3">
    <location>
        <begin position="73"/>
        <end position="96"/>
    </location>
</feature>
<evidence type="ECO:0000259" key="3">
    <source>
        <dbReference type="Pfam" id="PF14383"/>
    </source>
</evidence>
<feature type="domain" description="DUF4378" evidence="2">
    <location>
        <begin position="463"/>
        <end position="631"/>
    </location>
</feature>
<evidence type="ECO:0000259" key="2">
    <source>
        <dbReference type="Pfam" id="PF14309"/>
    </source>
</evidence>
<dbReference type="Pfam" id="PF14383">
    <property type="entry name" value="VARLMGL"/>
    <property type="match status" value="1"/>
</dbReference>
<feature type="region of interest" description="Disordered" evidence="1">
    <location>
        <begin position="255"/>
        <end position="377"/>
    </location>
</feature>
<feature type="region of interest" description="Disordered" evidence="1">
    <location>
        <begin position="96"/>
        <end position="126"/>
    </location>
</feature>
<dbReference type="PANTHER" id="PTHR37751">
    <property type="entry name" value="LOW PROTEIN: M-PHASE INDUCER PHOSPHATASE-LIKE PROTEIN"/>
    <property type="match status" value="1"/>
</dbReference>
<dbReference type="InterPro" id="IPR032795">
    <property type="entry name" value="DUF3741-assoc"/>
</dbReference>
<gene>
    <name evidence="4" type="ORF">RHSIM_Rhsim03G0174800</name>
</gene>
<organism evidence="4 5">
    <name type="scientific">Rhododendron simsii</name>
    <name type="common">Sims's rhododendron</name>
    <dbReference type="NCBI Taxonomy" id="118357"/>
    <lineage>
        <taxon>Eukaryota</taxon>
        <taxon>Viridiplantae</taxon>
        <taxon>Streptophyta</taxon>
        <taxon>Embryophyta</taxon>
        <taxon>Tracheophyta</taxon>
        <taxon>Spermatophyta</taxon>
        <taxon>Magnoliopsida</taxon>
        <taxon>eudicotyledons</taxon>
        <taxon>Gunneridae</taxon>
        <taxon>Pentapetalae</taxon>
        <taxon>asterids</taxon>
        <taxon>Ericales</taxon>
        <taxon>Ericaceae</taxon>
        <taxon>Ericoideae</taxon>
        <taxon>Rhodoreae</taxon>
        <taxon>Rhododendron</taxon>
    </lineage>
</organism>
<comment type="caution">
    <text evidence="4">The sequence shown here is derived from an EMBL/GenBank/DDBJ whole genome shotgun (WGS) entry which is preliminary data.</text>
</comment>
<dbReference type="Pfam" id="PF14309">
    <property type="entry name" value="DUF4378"/>
    <property type="match status" value="1"/>
</dbReference>
<feature type="compositionally biased region" description="Polar residues" evidence="1">
    <location>
        <begin position="114"/>
        <end position="125"/>
    </location>
</feature>
<evidence type="ECO:0000256" key="1">
    <source>
        <dbReference type="SAM" id="MobiDB-lite"/>
    </source>
</evidence>
<dbReference type="InterPro" id="IPR025486">
    <property type="entry name" value="DUF4378"/>
</dbReference>
<feature type="compositionally biased region" description="Polar residues" evidence="1">
    <location>
        <begin position="270"/>
        <end position="294"/>
    </location>
</feature>
<evidence type="ECO:0000313" key="4">
    <source>
        <dbReference type="EMBL" id="KAF7148724.1"/>
    </source>
</evidence>
<dbReference type="AlphaFoldDB" id="A0A834LUP0"/>
<evidence type="ECO:0000313" key="5">
    <source>
        <dbReference type="Proteomes" id="UP000626092"/>
    </source>
</evidence>
<dbReference type="EMBL" id="WJXA01000003">
    <property type="protein sequence ID" value="KAF7148724.1"/>
    <property type="molecule type" value="Genomic_DNA"/>
</dbReference>
<sequence>MEEAFASFPSSTMKGEESFNIPKRLVLGSVKLARNDDAIAYWASFLILSNGLEKIQMGIQVKTKTDDLSSEFSTSPGSKTPNLVARLMGLDVLPPADTCSTSSSSSTCVRPSKSRPQMGQSQSSRVGARHLFDTDIIGTRSLPETPRISSARRSDVEYHHRLSLQINKENAGATDDLSAMKGVRRRDQVLRHEDENLSPGGRYARQIVKQVKEKVSRRAGLDITNTIRNRETRGRDHDDGDDHVVLLKIRKPSKGPEIACDESSPRLRKQNQATTHSPKLTLQSPLSSAVNGNLPQPGKVPLKQKSQPVVPVQDPEYQKHRKSASHDQGHSPVFKKHPANSNVYRNKQEEPFVRSSSVTNRANHLDKKSKKTPLSCDLLNTNVPTLFPVKKDYPSSSAARFPQKTAHGGSDAVPSKRSPPQLSSSTSQVTYKLQANKHTPTVQDLISLYNSSNGATNGGGTAFHYITRILKRAGIDRNAPLSFAQWYSPSHLLNPSLFNHLEISFPIPTTTAAATTLLIDSHLKHRCIRKLIFQLVDENLVEILKPYVSLNPWGSWVRFGHSIHGSELIEKICAKIRSFPSADCRVLEDIDALIENDLGRSELRGAVALEEEGEAIVAELEEDLVESLVHEMTMGVL</sequence>
<dbReference type="PANTHER" id="PTHR37751:SF1">
    <property type="entry name" value="LOW PROTEIN: M-PHASE INDUCER PHOSPHATASE-LIKE PROTEIN"/>
    <property type="match status" value="1"/>
</dbReference>
<reference evidence="4" key="1">
    <citation type="submission" date="2019-11" db="EMBL/GenBank/DDBJ databases">
        <authorList>
            <person name="Liu Y."/>
            <person name="Hou J."/>
            <person name="Li T.-Q."/>
            <person name="Guan C.-H."/>
            <person name="Wu X."/>
            <person name="Wu H.-Z."/>
            <person name="Ling F."/>
            <person name="Zhang R."/>
            <person name="Shi X.-G."/>
            <person name="Ren J.-P."/>
            <person name="Chen E.-F."/>
            <person name="Sun J.-M."/>
        </authorList>
    </citation>
    <scope>NUCLEOTIDE SEQUENCE</scope>
    <source>
        <strain evidence="4">Adult_tree_wgs_1</strain>
        <tissue evidence="4">Leaves</tissue>
    </source>
</reference>
<feature type="compositionally biased region" description="Polar residues" evidence="1">
    <location>
        <begin position="418"/>
        <end position="428"/>
    </location>
</feature>
<keyword evidence="5" id="KW-1185">Reference proteome</keyword>
<proteinExistence type="predicted"/>
<feature type="compositionally biased region" description="Low complexity" evidence="1">
    <location>
        <begin position="98"/>
        <end position="108"/>
    </location>
</feature>
<accession>A0A834LUP0</accession>
<evidence type="ECO:0008006" key="6">
    <source>
        <dbReference type="Google" id="ProtNLM"/>
    </source>
</evidence>